<feature type="transmembrane region" description="Helical" evidence="1">
    <location>
        <begin position="119"/>
        <end position="139"/>
    </location>
</feature>
<name>A0AAT9GKV4_9BACT</name>
<feature type="transmembrane region" description="Helical" evidence="1">
    <location>
        <begin position="14"/>
        <end position="32"/>
    </location>
</feature>
<proteinExistence type="predicted"/>
<dbReference type="EMBL" id="AP029612">
    <property type="protein sequence ID" value="BFG71308.1"/>
    <property type="molecule type" value="Genomic_DNA"/>
</dbReference>
<accession>A0AAT9GKV4</accession>
<evidence type="ECO:0000313" key="2">
    <source>
        <dbReference type="EMBL" id="BFG71308.1"/>
    </source>
</evidence>
<gene>
    <name evidence="2" type="ORF">KACHI17_21890</name>
</gene>
<dbReference type="RefSeq" id="WP_353548943.1">
    <property type="nucleotide sequence ID" value="NZ_AP029612.1"/>
</dbReference>
<keyword evidence="1" id="KW-0812">Transmembrane</keyword>
<organism evidence="2">
    <name type="scientific">Sediminibacterium sp. KACHI17</name>
    <dbReference type="NCBI Taxonomy" id="1751071"/>
    <lineage>
        <taxon>Bacteria</taxon>
        <taxon>Pseudomonadati</taxon>
        <taxon>Bacteroidota</taxon>
        <taxon>Chitinophagia</taxon>
        <taxon>Chitinophagales</taxon>
        <taxon>Chitinophagaceae</taxon>
        <taxon>Sediminibacterium</taxon>
    </lineage>
</organism>
<keyword evidence="1" id="KW-0472">Membrane</keyword>
<evidence type="ECO:0000256" key="1">
    <source>
        <dbReference type="SAM" id="Phobius"/>
    </source>
</evidence>
<feature type="transmembrane region" description="Helical" evidence="1">
    <location>
        <begin position="61"/>
        <end position="80"/>
    </location>
</feature>
<protein>
    <submittedName>
        <fullName evidence="2">Uncharacterized protein</fullName>
    </submittedName>
</protein>
<feature type="transmembrane region" description="Helical" evidence="1">
    <location>
        <begin position="92"/>
        <end position="113"/>
    </location>
</feature>
<sequence length="149" mass="17504">MKQIKLFPHSFQRIGYVLLVPFLALGIAHMFFEFNPSWLEFKMNLKGPLEFSASQNFTDELASVGLIVSLIFIAFSKETIEDEAIQFFRLEALQWAVYANYLVLIISILAVYGTTFFQVMTYNMFTVLIIFILRFRYILFQYNKASYEK</sequence>
<reference evidence="2" key="1">
    <citation type="submission" date="2024-02" db="EMBL/GenBank/DDBJ databases">
        <title>Sediminibacterium planktonica sp. nov. and Sediminibacterium longus sp. nov., isolated from surface lake and river water.</title>
        <authorList>
            <person name="Watanabe K."/>
            <person name="Takemine S."/>
            <person name="Ishii Y."/>
            <person name="Ogata Y."/>
            <person name="Shindo C."/>
            <person name="Suda W."/>
        </authorList>
    </citation>
    <scope>NUCLEOTIDE SEQUENCE</scope>
    <source>
        <strain evidence="2">KACHI17</strain>
    </source>
</reference>
<keyword evidence="1" id="KW-1133">Transmembrane helix</keyword>
<dbReference type="AlphaFoldDB" id="A0AAT9GKV4"/>